<evidence type="ECO:0000313" key="3">
    <source>
        <dbReference type="Proteomes" id="UP000815677"/>
    </source>
</evidence>
<gene>
    <name evidence="2" type="ORF">MCHLO_09776</name>
</gene>
<dbReference type="EMBL" id="DF847917">
    <property type="protein sequence ID" value="GAT52756.1"/>
    <property type="molecule type" value="Genomic_DNA"/>
</dbReference>
<name>A0ABQ0LP04_MYCCL</name>
<evidence type="ECO:0000256" key="1">
    <source>
        <dbReference type="SAM" id="MobiDB-lite"/>
    </source>
</evidence>
<keyword evidence="3" id="KW-1185">Reference proteome</keyword>
<sequence>MGSDTQRDVASKAGRGASLQEWSKTTLFTRKQPLRAIPPSLHPSRIDCKAAYAANTALFAAVLSNARGRETAALGPRNGWTEIGGADGRAGGESGAADDAPTQDGTVRKPLIADVGVVLEMLDGQDVTMELMRADGRMRVAGNAVKMLVAELEVRSSDEGRAGEGAATCGRVMAAPTTVRVKAAELREDAGPFPIMPPLWRCPRWPGRRRRLSRCRTTVVAPAQAPRPFARRPSGFVLGLGLPAGNAGGNGMKTEVEEAE</sequence>
<proteinExistence type="predicted"/>
<feature type="region of interest" description="Disordered" evidence="1">
    <location>
        <begin position="76"/>
        <end position="106"/>
    </location>
</feature>
<organism evidence="2 3">
    <name type="scientific">Mycena chlorophos</name>
    <name type="common">Agaric fungus</name>
    <name type="synonym">Agaricus chlorophos</name>
    <dbReference type="NCBI Taxonomy" id="658473"/>
    <lineage>
        <taxon>Eukaryota</taxon>
        <taxon>Fungi</taxon>
        <taxon>Dikarya</taxon>
        <taxon>Basidiomycota</taxon>
        <taxon>Agaricomycotina</taxon>
        <taxon>Agaricomycetes</taxon>
        <taxon>Agaricomycetidae</taxon>
        <taxon>Agaricales</taxon>
        <taxon>Marasmiineae</taxon>
        <taxon>Mycenaceae</taxon>
        <taxon>Mycena</taxon>
    </lineage>
</organism>
<reference evidence="2" key="1">
    <citation type="submission" date="2014-09" db="EMBL/GenBank/DDBJ databases">
        <title>Genome sequence of the luminous mushroom Mycena chlorophos for searching fungal bioluminescence genes.</title>
        <authorList>
            <person name="Tanaka Y."/>
            <person name="Kasuga D."/>
            <person name="Oba Y."/>
            <person name="Hase S."/>
            <person name="Sato K."/>
            <person name="Oba Y."/>
            <person name="Sakakibara Y."/>
        </authorList>
    </citation>
    <scope>NUCLEOTIDE SEQUENCE</scope>
</reference>
<evidence type="ECO:0000313" key="2">
    <source>
        <dbReference type="EMBL" id="GAT52756.1"/>
    </source>
</evidence>
<feature type="compositionally biased region" description="Gly residues" evidence="1">
    <location>
        <begin position="85"/>
        <end position="94"/>
    </location>
</feature>
<accession>A0ABQ0LP04</accession>
<protein>
    <submittedName>
        <fullName evidence="2">Uncharacterized protein</fullName>
    </submittedName>
</protein>
<dbReference type="Proteomes" id="UP000815677">
    <property type="component" value="Unassembled WGS sequence"/>
</dbReference>